<keyword evidence="3" id="KW-1185">Reference proteome</keyword>
<organism evidence="2 3">
    <name type="scientific">Hevea brasiliensis</name>
    <name type="common">Para rubber tree</name>
    <name type="synonym">Siphonia brasiliensis</name>
    <dbReference type="NCBI Taxonomy" id="3981"/>
    <lineage>
        <taxon>Eukaryota</taxon>
        <taxon>Viridiplantae</taxon>
        <taxon>Streptophyta</taxon>
        <taxon>Embryophyta</taxon>
        <taxon>Tracheophyta</taxon>
        <taxon>Spermatophyta</taxon>
        <taxon>Magnoliopsida</taxon>
        <taxon>eudicotyledons</taxon>
        <taxon>Gunneridae</taxon>
        <taxon>Pentapetalae</taxon>
        <taxon>rosids</taxon>
        <taxon>fabids</taxon>
        <taxon>Malpighiales</taxon>
        <taxon>Euphorbiaceae</taxon>
        <taxon>Crotonoideae</taxon>
        <taxon>Micrandreae</taxon>
        <taxon>Hevea</taxon>
    </lineage>
</organism>
<proteinExistence type="predicted"/>
<dbReference type="PANTHER" id="PTHR31210:SF8">
    <property type="entry name" value="DUF707 DOMAIN-CONTAINING PROTEIN"/>
    <property type="match status" value="1"/>
</dbReference>
<dbReference type="InterPro" id="IPR000073">
    <property type="entry name" value="AB_hydrolase_1"/>
</dbReference>
<evidence type="ECO:0000259" key="1">
    <source>
        <dbReference type="Pfam" id="PF00561"/>
    </source>
</evidence>
<dbReference type="SUPFAM" id="SSF53474">
    <property type="entry name" value="alpha/beta-Hydrolases"/>
    <property type="match status" value="1"/>
</dbReference>
<name>A0A6A6K983_HEVBR</name>
<feature type="domain" description="AB hydrolase-1" evidence="1">
    <location>
        <begin position="140"/>
        <end position="251"/>
    </location>
</feature>
<evidence type="ECO:0000313" key="3">
    <source>
        <dbReference type="Proteomes" id="UP000467840"/>
    </source>
</evidence>
<reference evidence="2 3" key="1">
    <citation type="journal article" date="2020" name="Mol. Plant">
        <title>The Chromosome-Based Rubber Tree Genome Provides New Insights into Spurge Genome Evolution and Rubber Biosynthesis.</title>
        <authorList>
            <person name="Liu J."/>
            <person name="Shi C."/>
            <person name="Shi C.C."/>
            <person name="Li W."/>
            <person name="Zhang Q.J."/>
            <person name="Zhang Y."/>
            <person name="Li K."/>
            <person name="Lu H.F."/>
            <person name="Shi C."/>
            <person name="Zhu S.T."/>
            <person name="Xiao Z.Y."/>
            <person name="Nan H."/>
            <person name="Yue Y."/>
            <person name="Zhu X.G."/>
            <person name="Wu Y."/>
            <person name="Hong X.N."/>
            <person name="Fan G.Y."/>
            <person name="Tong Y."/>
            <person name="Zhang D."/>
            <person name="Mao C.L."/>
            <person name="Liu Y.L."/>
            <person name="Hao S.J."/>
            <person name="Liu W.Q."/>
            <person name="Lv M.Q."/>
            <person name="Zhang H.B."/>
            <person name="Liu Y."/>
            <person name="Hu-Tang G.R."/>
            <person name="Wang J.P."/>
            <person name="Wang J.H."/>
            <person name="Sun Y.H."/>
            <person name="Ni S.B."/>
            <person name="Chen W.B."/>
            <person name="Zhang X.C."/>
            <person name="Jiao Y.N."/>
            <person name="Eichler E.E."/>
            <person name="Li G.H."/>
            <person name="Liu X."/>
            <person name="Gao L.Z."/>
        </authorList>
    </citation>
    <scope>NUCLEOTIDE SEQUENCE [LARGE SCALE GENOMIC DNA]</scope>
    <source>
        <strain evidence="3">cv. GT1</strain>
        <tissue evidence="2">Leaf</tissue>
    </source>
</reference>
<dbReference type="Pfam" id="PF00561">
    <property type="entry name" value="Abhydrolase_1"/>
    <property type="match status" value="1"/>
</dbReference>
<accession>A0A6A6K983</accession>
<dbReference type="PANTHER" id="PTHR31210">
    <property type="entry name" value="OS06G0731900 PROTEIN"/>
    <property type="match status" value="1"/>
</dbReference>
<evidence type="ECO:0000313" key="2">
    <source>
        <dbReference type="EMBL" id="KAF2284676.1"/>
    </source>
</evidence>
<dbReference type="AlphaFoldDB" id="A0A6A6K983"/>
<dbReference type="EMBL" id="JAAGAX010000018">
    <property type="protein sequence ID" value="KAF2284676.1"/>
    <property type="molecule type" value="Genomic_DNA"/>
</dbReference>
<protein>
    <recommendedName>
        <fullName evidence="1">AB hydrolase-1 domain-containing protein</fullName>
    </recommendedName>
</protein>
<dbReference type="Proteomes" id="UP000467840">
    <property type="component" value="Chromosome 12"/>
</dbReference>
<dbReference type="Pfam" id="PF05212">
    <property type="entry name" value="DUF707"/>
    <property type="match status" value="2"/>
</dbReference>
<dbReference type="InterPro" id="IPR007877">
    <property type="entry name" value="DUF707"/>
</dbReference>
<sequence length="728" mass="80791">MAIQAIQAKTSPFLHSHHFQFPLTVPLSSLLRAPLKSAAPISPRKSLRLTCSSNGEDDYLIDAPVSAGDGFSFSGGKYSDEPSPADDWFKQGKMVKAHPVLGSGGKAKDPIFGLKMGASSQASDDVFRWFCVESGNANNPTVILIHGFPSQAYSYRKVLPILSKNYHAIAFDWLGFGFSDKPQPGYGFDYTLDEYVSSLGSFVNEVAKDKVSLVVQGYFSPVVVKYASSFQDKLNDMILLNPPLTAKHANLPSTLSLFSNFLLGEIFSQDPLRASDKALTSCGPYQMKEDDAMVYRRPYLTSGSAGFALNAISRAMKKGLKAGHHVQEDSGEELGGIISELLEGTKFDDAIQLYMVANVRKSNKFLELASIHAVKDEKSKICETQSKPHGSETLPGGIISATSDLEMKPLWVISKRCINYSHSSPETIDTGCKKYGFPGLNFDNFTAALFQNSKTPSNLLAMAVGIKQKDNVNKIVKKFLSSDFAVMLFHYDGIVDEWRDFEWSGHVIHIAATSQTKWWFAKRFLHPDIVPEYAYIFLWDEDIGVDYFDPGRYLSIIKEEGLEISQPALDPNKSEVHHQLTMRRQGSRVHRRIDRKIGGSRCDKNVTDIRCAFQRKLGIQGDRSKNIGIVDSEYIIHYGLPTLGGSAANKEQPLLKQPHDRQTQPHQGSKKTMKVNVPNVSHWMSYGPNCFNQTGPISSDLSLGLSGSYQHGDFNSPNRQAWKVEILT</sequence>
<gene>
    <name evidence="2" type="ORF">GH714_029114</name>
</gene>
<comment type="caution">
    <text evidence="2">The sequence shown here is derived from an EMBL/GenBank/DDBJ whole genome shotgun (WGS) entry which is preliminary data.</text>
</comment>
<dbReference type="InterPro" id="IPR029058">
    <property type="entry name" value="AB_hydrolase_fold"/>
</dbReference>
<dbReference type="Gene3D" id="3.40.50.1820">
    <property type="entry name" value="alpha/beta hydrolase"/>
    <property type="match status" value="1"/>
</dbReference>